<dbReference type="AlphaFoldDB" id="A0A6S6W417"/>
<dbReference type="SUPFAM" id="SSF51735">
    <property type="entry name" value="NAD(P)-binding Rossmann-fold domains"/>
    <property type="match status" value="1"/>
</dbReference>
<reference evidence="2" key="1">
    <citation type="submission" date="2021-02" db="EMBL/GenBank/DDBJ databases">
        <authorList>
            <person name="Syme A R."/>
            <person name="Syme A R."/>
            <person name="Moolhuijzen P."/>
        </authorList>
    </citation>
    <scope>NUCLEOTIDE SEQUENCE</scope>
    <source>
        <strain evidence="2">W1-1</strain>
    </source>
</reference>
<dbReference type="InterPro" id="IPR036291">
    <property type="entry name" value="NAD(P)-bd_dom_sf"/>
</dbReference>
<dbReference type="GO" id="GO:0005737">
    <property type="term" value="C:cytoplasm"/>
    <property type="evidence" value="ECO:0007669"/>
    <property type="project" value="TreeGrafter"/>
</dbReference>
<accession>A0A6S6W417</accession>
<dbReference type="PANTHER" id="PTHR13812">
    <property type="entry name" value="KETIMINE REDUCTASE MU-CRYSTALLIN"/>
    <property type="match status" value="1"/>
</dbReference>
<dbReference type="PANTHER" id="PTHR13812:SF19">
    <property type="entry name" value="KETIMINE REDUCTASE MU-CRYSTALLIN"/>
    <property type="match status" value="1"/>
</dbReference>
<dbReference type="InterPro" id="IPR003462">
    <property type="entry name" value="ODC_Mu_crystall"/>
</dbReference>
<dbReference type="EMBL" id="HG992981">
    <property type="protein sequence ID" value="CAE7178789.1"/>
    <property type="molecule type" value="Genomic_DNA"/>
</dbReference>
<dbReference type="FunFam" id="3.40.50.720:FF:000577">
    <property type="entry name" value="Proline utilization protein PrnX, putative"/>
    <property type="match status" value="1"/>
</dbReference>
<evidence type="ECO:0000313" key="3">
    <source>
        <dbReference type="Proteomes" id="UP000472372"/>
    </source>
</evidence>
<sequence>MRSGRVPGMTLTVLSHQDVRTLLFQLTRQDILDLQQSLADALHYYSTNTEDDGDDWDGGVGIAGMKMKRKDGGVVSVTPSSSNDRFGVKITSLLNEKMKRSGSSDTEFATSTLESLRLSQDSSSPSVKSSATTNTTTTTTSGSQASAASAKSSLTLFSETGAPRAFVNTMEITAFRTALASTMLFKKRANVHDVVVFGAGRQAYWHIRLALLLRGEDIHHLNIINRDFEHVHHLLQELYNPHEAPTAFIADPSHVPTYRQAGEDHKEQLVRPKIQILTPSHSEYTRLLHATLRSSSAIFLCTQSPVPLFPAATLTNPEGRKKGRYIAAIGSLSPEHTELHPDILRQNVAPEHAHRHFHKHAQQGGAVVVDSLDNCLRDAGELVQARLGPEQVVELGELVMLKRDAEKRRRECLASSMTMHDEGLDGEGVELGECELETKTKKKKKGLLGLGGDKAKDKKDHESKDKAHKSLIEWLVKGNVIYKSVGLGLMDVVVGNDLVKLADERGIGTRIENF</sequence>
<gene>
    <name evidence="2" type="ORF">PTTW11_06421</name>
</gene>
<proteinExistence type="inferred from homology"/>
<dbReference type="Gene3D" id="3.40.50.720">
    <property type="entry name" value="NAD(P)-binding Rossmann-like Domain"/>
    <property type="match status" value="1"/>
</dbReference>
<protein>
    <submittedName>
        <fullName evidence="2">Ornithine cyclodeaminase mu-crystallin</fullName>
    </submittedName>
</protein>
<comment type="similarity">
    <text evidence="1">Belongs to the ornithine cyclodeaminase/mu-crystallin family.</text>
</comment>
<name>A0A6S6W417_9PLEO</name>
<dbReference type="Proteomes" id="UP000472372">
    <property type="component" value="Chromosome 5"/>
</dbReference>
<evidence type="ECO:0000256" key="1">
    <source>
        <dbReference type="ARBA" id="ARBA00008903"/>
    </source>
</evidence>
<organism evidence="2 3">
    <name type="scientific">Pyrenophora teres f. teres</name>
    <dbReference type="NCBI Taxonomy" id="97479"/>
    <lineage>
        <taxon>Eukaryota</taxon>
        <taxon>Fungi</taxon>
        <taxon>Dikarya</taxon>
        <taxon>Ascomycota</taxon>
        <taxon>Pezizomycotina</taxon>
        <taxon>Dothideomycetes</taxon>
        <taxon>Pleosporomycetidae</taxon>
        <taxon>Pleosporales</taxon>
        <taxon>Pleosporineae</taxon>
        <taxon>Pleosporaceae</taxon>
        <taxon>Pyrenophora</taxon>
    </lineage>
</organism>
<evidence type="ECO:0000313" key="2">
    <source>
        <dbReference type="EMBL" id="CAE7178789.1"/>
    </source>
</evidence>